<sequence length="162" mass="17350">MAFMPDMNLVTASSDGTLRITNPATKKTVAKLELEGVGSNHPQTLVVAGDSTIISIWGLAVHIWLPGINRITSYRFSSVRRTEGFPLAISADGKYILCWSDEGFDIMDSLSGATVAECPGGELVTSAAFSADGSAVLLGRIDGFLEVWDISRPDISFHDSQK</sequence>
<evidence type="ECO:0000313" key="1">
    <source>
        <dbReference type="EMBL" id="KAJ2978139.1"/>
    </source>
</evidence>
<comment type="caution">
    <text evidence="1">The sequence shown here is derived from an EMBL/GenBank/DDBJ whole genome shotgun (WGS) entry which is preliminary data.</text>
</comment>
<organism evidence="1 2">
    <name type="scientific">Zarea fungicola</name>
    <dbReference type="NCBI Taxonomy" id="93591"/>
    <lineage>
        <taxon>Eukaryota</taxon>
        <taxon>Fungi</taxon>
        <taxon>Dikarya</taxon>
        <taxon>Ascomycota</taxon>
        <taxon>Pezizomycotina</taxon>
        <taxon>Sordariomycetes</taxon>
        <taxon>Hypocreomycetidae</taxon>
        <taxon>Hypocreales</taxon>
        <taxon>Cordycipitaceae</taxon>
        <taxon>Zarea</taxon>
    </lineage>
</organism>
<accession>A0ACC1NGV0</accession>
<reference evidence="1" key="1">
    <citation type="submission" date="2022-08" db="EMBL/GenBank/DDBJ databases">
        <title>Genome Sequence of Lecanicillium fungicola.</title>
        <authorList>
            <person name="Buettner E."/>
        </authorList>
    </citation>
    <scope>NUCLEOTIDE SEQUENCE</scope>
    <source>
        <strain evidence="1">Babe33</strain>
    </source>
</reference>
<protein>
    <submittedName>
        <fullName evidence="1">Uncharacterized protein</fullName>
    </submittedName>
</protein>
<dbReference type="Proteomes" id="UP001143910">
    <property type="component" value="Unassembled WGS sequence"/>
</dbReference>
<evidence type="ECO:0000313" key="2">
    <source>
        <dbReference type="Proteomes" id="UP001143910"/>
    </source>
</evidence>
<proteinExistence type="predicted"/>
<dbReference type="EMBL" id="JANJQO010000404">
    <property type="protein sequence ID" value="KAJ2978139.1"/>
    <property type="molecule type" value="Genomic_DNA"/>
</dbReference>
<keyword evidence="2" id="KW-1185">Reference proteome</keyword>
<name>A0ACC1NGV0_9HYPO</name>
<gene>
    <name evidence="1" type="ORF">NQ176_g3982</name>
</gene>